<feature type="region of interest" description="Disordered" evidence="1">
    <location>
        <begin position="104"/>
        <end position="142"/>
    </location>
</feature>
<reference evidence="2" key="1">
    <citation type="submission" date="2020-04" db="EMBL/GenBank/DDBJ databases">
        <authorList>
            <person name="Alioto T."/>
            <person name="Alioto T."/>
            <person name="Gomez Garrido J."/>
        </authorList>
    </citation>
    <scope>NUCLEOTIDE SEQUENCE</scope>
    <source>
        <strain evidence="2">A484AB</strain>
    </source>
</reference>
<dbReference type="Proteomes" id="UP001152795">
    <property type="component" value="Unassembled WGS sequence"/>
</dbReference>
<dbReference type="AlphaFoldDB" id="A0A7D9EIL6"/>
<gene>
    <name evidence="2" type="ORF">PACLA_8A085033</name>
</gene>
<feature type="region of interest" description="Disordered" evidence="1">
    <location>
        <begin position="67"/>
        <end position="88"/>
    </location>
</feature>
<evidence type="ECO:0000313" key="3">
    <source>
        <dbReference type="Proteomes" id="UP001152795"/>
    </source>
</evidence>
<feature type="compositionally biased region" description="Polar residues" evidence="1">
    <location>
        <begin position="111"/>
        <end position="139"/>
    </location>
</feature>
<comment type="caution">
    <text evidence="2">The sequence shown here is derived from an EMBL/GenBank/DDBJ whole genome shotgun (WGS) entry which is preliminary data.</text>
</comment>
<organism evidence="2 3">
    <name type="scientific">Paramuricea clavata</name>
    <name type="common">Red gorgonian</name>
    <name type="synonym">Violescent sea-whip</name>
    <dbReference type="NCBI Taxonomy" id="317549"/>
    <lineage>
        <taxon>Eukaryota</taxon>
        <taxon>Metazoa</taxon>
        <taxon>Cnidaria</taxon>
        <taxon>Anthozoa</taxon>
        <taxon>Octocorallia</taxon>
        <taxon>Malacalcyonacea</taxon>
        <taxon>Plexauridae</taxon>
        <taxon>Paramuricea</taxon>
    </lineage>
</organism>
<proteinExistence type="predicted"/>
<evidence type="ECO:0000313" key="2">
    <source>
        <dbReference type="EMBL" id="CAB4010438.1"/>
    </source>
</evidence>
<dbReference type="OrthoDB" id="2384350at2759"/>
<feature type="compositionally biased region" description="Low complexity" evidence="1">
    <location>
        <begin position="72"/>
        <end position="85"/>
    </location>
</feature>
<evidence type="ECO:0000256" key="1">
    <source>
        <dbReference type="SAM" id="MobiDB-lite"/>
    </source>
</evidence>
<protein>
    <submittedName>
        <fullName evidence="2">Uncharacterized protein</fullName>
    </submittedName>
</protein>
<accession>A0A7D9EIL6</accession>
<sequence>MLEHIINFGLDFLLPIKKTILINNEPPWMTKSMESHSGQKKGDSSQSGAKEILSQIFSRIGQLSDALAAPEGSSNNSSSVGTSDTVESEVRKVFRRQHSSTTFETTLSSSVGTNRTSISTTQGATQASVSVSPSPQLFQEPNPYNIRRYFGPDDKDIPRQGSKVFLQESGHIISAFEFHKEWSDIDVKLEMRQAFQEPLPDDVDIEIVHYVHTILFTPTLAPGQHLTGSVINRVFSNNKPVYIRPCRQILKQPMNKEKRQKYNFLDNVFDDNDCDRMPPTINENENSFDALQDNINYQTNQVQPGETSQIAVVLDKPIQQLQVPNINQTKASGHETSSQLEQIRHVQPDDTIVDMTQLSQHEPSSQIMQNNPSQTDMEEPLLLQEEFTSILDHVVVTGEIFFFALADYRDVIIDAHDELANDRQVEENTQTRLVKEIAINRNNVLKDMIIAFKDEIILSCCLEIVFIDERGNIEDGRGAGVKREALSIFWREFYNSLATGASEKVPAIRHDYQQSEWKSIARVLVAGFTKFGYFPVTLSTAFIASCLFPEELLAKEWLVESFHQYISKDESETKKKCH</sequence>
<dbReference type="EMBL" id="CACRXK020006785">
    <property type="protein sequence ID" value="CAB4010438.1"/>
    <property type="molecule type" value="Genomic_DNA"/>
</dbReference>
<name>A0A7D9EIL6_PARCT</name>
<keyword evidence="3" id="KW-1185">Reference proteome</keyword>